<evidence type="ECO:0000256" key="1">
    <source>
        <dbReference type="SAM" id="MobiDB-lite"/>
    </source>
</evidence>
<accession>A0ABM8H4U7</accession>
<name>A0ABM8H4U7_9MICO</name>
<sequence>MVRVVRADRVEDPQGRHPVAASEGRAGVRRGACRAGLPERFDALDGEARVAEVGRERVDRCEVEGLIGGGHACAGHVHIQPVAARDDPSRARHPASMPAVAA</sequence>
<feature type="compositionally biased region" description="Basic and acidic residues" evidence="1">
    <location>
        <begin position="1"/>
        <end position="15"/>
    </location>
</feature>
<protein>
    <submittedName>
        <fullName evidence="2">Uncharacterized protein</fullName>
    </submittedName>
</protein>
<evidence type="ECO:0000313" key="3">
    <source>
        <dbReference type="Proteomes" id="UP001321477"/>
    </source>
</evidence>
<proteinExistence type="predicted"/>
<dbReference type="Proteomes" id="UP001321477">
    <property type="component" value="Chromosome"/>
</dbReference>
<organism evidence="2 3">
    <name type="scientific">Agromyces marinus</name>
    <dbReference type="NCBI Taxonomy" id="1389020"/>
    <lineage>
        <taxon>Bacteria</taxon>
        <taxon>Bacillati</taxon>
        <taxon>Actinomycetota</taxon>
        <taxon>Actinomycetes</taxon>
        <taxon>Micrococcales</taxon>
        <taxon>Microbacteriaceae</taxon>
        <taxon>Agromyces</taxon>
    </lineage>
</organism>
<feature type="region of interest" description="Disordered" evidence="1">
    <location>
        <begin position="1"/>
        <end position="26"/>
    </location>
</feature>
<gene>
    <name evidence="2" type="ORF">GCM10025870_28690</name>
</gene>
<evidence type="ECO:0000313" key="2">
    <source>
        <dbReference type="EMBL" id="BDZ55796.1"/>
    </source>
</evidence>
<reference evidence="3" key="1">
    <citation type="journal article" date="2019" name="Int. J. Syst. Evol. Microbiol.">
        <title>The Global Catalogue of Microorganisms (GCM) 10K type strain sequencing project: providing services to taxonomists for standard genome sequencing and annotation.</title>
        <authorList>
            <consortium name="The Broad Institute Genomics Platform"/>
            <consortium name="The Broad Institute Genome Sequencing Center for Infectious Disease"/>
            <person name="Wu L."/>
            <person name="Ma J."/>
        </authorList>
    </citation>
    <scope>NUCLEOTIDE SEQUENCE [LARGE SCALE GENOMIC DNA]</scope>
    <source>
        <strain evidence="3">NBRC 109019</strain>
    </source>
</reference>
<dbReference type="EMBL" id="AP027734">
    <property type="protein sequence ID" value="BDZ55796.1"/>
    <property type="molecule type" value="Genomic_DNA"/>
</dbReference>
<keyword evidence="3" id="KW-1185">Reference proteome</keyword>
<feature type="region of interest" description="Disordered" evidence="1">
    <location>
        <begin position="83"/>
        <end position="102"/>
    </location>
</feature>